<dbReference type="Proteomes" id="UP000232638">
    <property type="component" value="Chromosome"/>
</dbReference>
<feature type="domain" description="CHAT" evidence="2">
    <location>
        <begin position="534"/>
        <end position="709"/>
    </location>
</feature>
<keyword evidence="5" id="KW-1185">Reference proteome</keyword>
<protein>
    <submittedName>
        <fullName evidence="4">Uncharacterized protein</fullName>
    </submittedName>
</protein>
<feature type="domain" description="Ternary complex associated" evidence="3">
    <location>
        <begin position="1"/>
        <end position="138"/>
    </location>
</feature>
<dbReference type="AlphaFoldDB" id="A0A2K8U285"/>
<dbReference type="Pfam" id="PF19973">
    <property type="entry name" value="TCAD7"/>
    <property type="match status" value="1"/>
</dbReference>
<evidence type="ECO:0000256" key="1">
    <source>
        <dbReference type="SAM" id="MobiDB-lite"/>
    </source>
</evidence>
<evidence type="ECO:0000313" key="4">
    <source>
        <dbReference type="EMBL" id="AUB79692.1"/>
    </source>
</evidence>
<accession>A0A2K8U285</accession>
<reference evidence="4 5" key="1">
    <citation type="submission" date="2017-03" db="EMBL/GenBank/DDBJ databases">
        <title>Complete genome sequence of Candidatus 'Thiodictyon syntrophicum' sp. nov. strain Cad16T, a photolithoautotroph purple sulfur bacterium isolated from an alpine meromictic lake.</title>
        <authorList>
            <person name="Luedin S.M."/>
            <person name="Pothier J.F."/>
            <person name="Danza F."/>
            <person name="Storelli N."/>
            <person name="Wittwer M."/>
            <person name="Tonolla M."/>
        </authorList>
    </citation>
    <scope>NUCLEOTIDE SEQUENCE [LARGE SCALE GENOMIC DNA]</scope>
    <source>
        <strain evidence="4 5">Cad16T</strain>
    </source>
</reference>
<dbReference type="InterPro" id="IPR024983">
    <property type="entry name" value="CHAT_dom"/>
</dbReference>
<proteinExistence type="predicted"/>
<evidence type="ECO:0000313" key="5">
    <source>
        <dbReference type="Proteomes" id="UP000232638"/>
    </source>
</evidence>
<evidence type="ECO:0000259" key="2">
    <source>
        <dbReference type="Pfam" id="PF12770"/>
    </source>
</evidence>
<dbReference type="KEGG" id="tsy:THSYN_01115"/>
<feature type="region of interest" description="Disordered" evidence="1">
    <location>
        <begin position="184"/>
        <end position="204"/>
    </location>
</feature>
<dbReference type="EMBL" id="CP020370">
    <property type="protein sequence ID" value="AUB79692.1"/>
    <property type="molecule type" value="Genomic_DNA"/>
</dbReference>
<gene>
    <name evidence="4" type="ORF">THSYN_01115</name>
</gene>
<dbReference type="RefSeq" id="WP_100917510.1">
    <property type="nucleotide sequence ID" value="NZ_CP020370.1"/>
</dbReference>
<dbReference type="InterPro" id="IPR045543">
    <property type="entry name" value="TCAD7"/>
</dbReference>
<sequence>MLMPAVVLDTAMTAAAALTRFARYGFWIDPTQPQARAWIEASAAHLGLSFDAAAGRLRRESDGFGAALRRQWGMQILWYARPVAEVLARCHAAPPDEPLLRVLNLHEADSPPRIELPSEGNVPDRTGVVFLGDRPVGVSVLPARSEPLGSDGESALRAGAPESFEDYGYRDTYERNYADTDATVRVSRGPGSPISTPDTATPLPAATPPLVRAWPRIDAPDYAPARTPFTVLVGLGETAQAQVTGGEVVIPRPADARFVEVGVELIADGLEAPDGWSRTLRIEVADPTAASVSFRFVGLDPTGPEALHLTTLEVRYLVDGTVCGTAARALVIGAADALAPPARLPFGTAWLDRPPVATPIVLAPDPTPADLTIEIAKPDGNSATGMYQCRLFSPHPLPAGQGPFAIDLGQDARTFAQALVKDIRTFADDPLVDNVLFGAGRLIADRLPAAVFDALRAAAAASAPRPPAVLLVSADPYVPWELAGLEPPLDPTRPAYLGAQVVLGRWLRDPSDRAVGAMNGVAAARPPAQPPVTLGVRNMAVMAGLYRAASGLRQLPQAEEEAAAIAQSYDAVQLAASTQDVKRLLDAQLTHHFQQIGGVEAVHFAGHGDVDPAVPDGAMLMLSNGRPLPSLLFRSARYGGARQPLFFLNACMIGVGGELLGDTGGFPGHCLHGGFGALVGALWEIDDTVARQFAIAFWERALPTDGTAAVPVGEVLRDLRSHYDPNAGAVPAHTWLAYVYYGHPRLTLQRIP</sequence>
<evidence type="ECO:0000259" key="3">
    <source>
        <dbReference type="Pfam" id="PF19973"/>
    </source>
</evidence>
<name>A0A2K8U285_9GAMM</name>
<dbReference type="Pfam" id="PF12770">
    <property type="entry name" value="CHAT"/>
    <property type="match status" value="1"/>
</dbReference>
<organism evidence="4 5">
    <name type="scientific">Candidatus Thiodictyon syntrophicum</name>
    <dbReference type="NCBI Taxonomy" id="1166950"/>
    <lineage>
        <taxon>Bacteria</taxon>
        <taxon>Pseudomonadati</taxon>
        <taxon>Pseudomonadota</taxon>
        <taxon>Gammaproteobacteria</taxon>
        <taxon>Chromatiales</taxon>
        <taxon>Chromatiaceae</taxon>
        <taxon>Thiodictyon</taxon>
    </lineage>
</organism>
<dbReference type="OrthoDB" id="5625954at2"/>